<accession>A0A0E9RNP9</accession>
<proteinExistence type="predicted"/>
<name>A0A0E9RNP9_ANGAN</name>
<protein>
    <submittedName>
        <fullName evidence="1">Uncharacterized protein</fullName>
    </submittedName>
</protein>
<reference evidence="1" key="1">
    <citation type="submission" date="2014-11" db="EMBL/GenBank/DDBJ databases">
        <authorList>
            <person name="Amaro Gonzalez C."/>
        </authorList>
    </citation>
    <scope>NUCLEOTIDE SEQUENCE</scope>
</reference>
<organism evidence="1">
    <name type="scientific">Anguilla anguilla</name>
    <name type="common">European freshwater eel</name>
    <name type="synonym">Muraena anguilla</name>
    <dbReference type="NCBI Taxonomy" id="7936"/>
    <lineage>
        <taxon>Eukaryota</taxon>
        <taxon>Metazoa</taxon>
        <taxon>Chordata</taxon>
        <taxon>Craniata</taxon>
        <taxon>Vertebrata</taxon>
        <taxon>Euteleostomi</taxon>
        <taxon>Actinopterygii</taxon>
        <taxon>Neopterygii</taxon>
        <taxon>Teleostei</taxon>
        <taxon>Anguilliformes</taxon>
        <taxon>Anguillidae</taxon>
        <taxon>Anguilla</taxon>
    </lineage>
</organism>
<evidence type="ECO:0000313" key="1">
    <source>
        <dbReference type="EMBL" id="JAH30050.1"/>
    </source>
</evidence>
<reference evidence="1" key="2">
    <citation type="journal article" date="2015" name="Fish Shellfish Immunol.">
        <title>Early steps in the European eel (Anguilla anguilla)-Vibrio vulnificus interaction in the gills: Role of the RtxA13 toxin.</title>
        <authorList>
            <person name="Callol A."/>
            <person name="Pajuelo D."/>
            <person name="Ebbesson L."/>
            <person name="Teles M."/>
            <person name="MacKenzie S."/>
            <person name="Amaro C."/>
        </authorList>
    </citation>
    <scope>NUCLEOTIDE SEQUENCE</scope>
</reference>
<sequence length="13" mass="1473">MITKIVNSLDLLL</sequence>
<dbReference type="EMBL" id="GBXM01078527">
    <property type="protein sequence ID" value="JAH30050.1"/>
    <property type="molecule type" value="Transcribed_RNA"/>
</dbReference>